<dbReference type="Pfam" id="PF13191">
    <property type="entry name" value="AAA_16"/>
    <property type="match status" value="1"/>
</dbReference>
<dbReference type="Gene3D" id="1.25.40.10">
    <property type="entry name" value="Tetratricopeptide repeat domain"/>
    <property type="match status" value="1"/>
</dbReference>
<dbReference type="STRING" id="648782.SAMN04488554_3456"/>
<dbReference type="InterPro" id="IPR027417">
    <property type="entry name" value="P-loop_NTPase"/>
</dbReference>
<keyword evidence="5" id="KW-1185">Reference proteome</keyword>
<dbReference type="PANTHER" id="PTHR16305">
    <property type="entry name" value="TESTICULAR SOLUBLE ADENYLYL CYCLASE"/>
    <property type="match status" value="1"/>
</dbReference>
<dbReference type="GO" id="GO:0006355">
    <property type="term" value="P:regulation of DNA-templated transcription"/>
    <property type="evidence" value="ECO:0007669"/>
    <property type="project" value="InterPro"/>
</dbReference>
<dbReference type="SUPFAM" id="SSF46894">
    <property type="entry name" value="C-terminal effector domain of the bipartite response regulators"/>
    <property type="match status" value="1"/>
</dbReference>
<dbReference type="GO" id="GO:0003677">
    <property type="term" value="F:DNA binding"/>
    <property type="evidence" value="ECO:0007669"/>
    <property type="project" value="InterPro"/>
</dbReference>
<dbReference type="InterPro" id="IPR041664">
    <property type="entry name" value="AAA_16"/>
</dbReference>
<name>A0A1H5MKJ4_9MICO</name>
<evidence type="ECO:0000256" key="2">
    <source>
        <dbReference type="ARBA" id="ARBA00022840"/>
    </source>
</evidence>
<dbReference type="Pfam" id="PF00196">
    <property type="entry name" value="GerE"/>
    <property type="match status" value="1"/>
</dbReference>
<evidence type="ECO:0000256" key="1">
    <source>
        <dbReference type="ARBA" id="ARBA00022741"/>
    </source>
</evidence>
<organism evidence="4 5">
    <name type="scientific">Ruania alba</name>
    <dbReference type="NCBI Taxonomy" id="648782"/>
    <lineage>
        <taxon>Bacteria</taxon>
        <taxon>Bacillati</taxon>
        <taxon>Actinomycetota</taxon>
        <taxon>Actinomycetes</taxon>
        <taxon>Micrococcales</taxon>
        <taxon>Ruaniaceae</taxon>
        <taxon>Ruania</taxon>
    </lineage>
</organism>
<dbReference type="GO" id="GO:0004016">
    <property type="term" value="F:adenylate cyclase activity"/>
    <property type="evidence" value="ECO:0007669"/>
    <property type="project" value="TreeGrafter"/>
</dbReference>
<dbReference type="PROSITE" id="PS00622">
    <property type="entry name" value="HTH_LUXR_1"/>
    <property type="match status" value="1"/>
</dbReference>
<protein>
    <submittedName>
        <fullName evidence="4">Regulatory protein, luxR family</fullName>
    </submittedName>
</protein>
<feature type="domain" description="HTH luxR-type" evidence="3">
    <location>
        <begin position="912"/>
        <end position="977"/>
    </location>
</feature>
<evidence type="ECO:0000313" key="4">
    <source>
        <dbReference type="EMBL" id="SEE89743.1"/>
    </source>
</evidence>
<dbReference type="GO" id="GO:0005737">
    <property type="term" value="C:cytoplasm"/>
    <property type="evidence" value="ECO:0007669"/>
    <property type="project" value="TreeGrafter"/>
</dbReference>
<dbReference type="EMBL" id="FNTX01000002">
    <property type="protein sequence ID" value="SEE89743.1"/>
    <property type="molecule type" value="Genomic_DNA"/>
</dbReference>
<dbReference type="InterPro" id="IPR016032">
    <property type="entry name" value="Sig_transdc_resp-reg_C-effctor"/>
</dbReference>
<keyword evidence="2" id="KW-0067">ATP-binding</keyword>
<dbReference type="Gene3D" id="1.10.10.10">
    <property type="entry name" value="Winged helix-like DNA-binding domain superfamily/Winged helix DNA-binding domain"/>
    <property type="match status" value="1"/>
</dbReference>
<dbReference type="GO" id="GO:0005524">
    <property type="term" value="F:ATP binding"/>
    <property type="evidence" value="ECO:0007669"/>
    <property type="project" value="UniProtKB-KW"/>
</dbReference>
<reference evidence="5" key="1">
    <citation type="submission" date="2016-10" db="EMBL/GenBank/DDBJ databases">
        <authorList>
            <person name="Varghese N."/>
            <person name="Submissions S."/>
        </authorList>
    </citation>
    <scope>NUCLEOTIDE SEQUENCE [LARGE SCALE GENOMIC DNA]</scope>
    <source>
        <strain evidence="5">DSM 21368</strain>
    </source>
</reference>
<evidence type="ECO:0000313" key="5">
    <source>
        <dbReference type="Proteomes" id="UP000199220"/>
    </source>
</evidence>
<dbReference type="PROSITE" id="PS50043">
    <property type="entry name" value="HTH_LUXR_2"/>
    <property type="match status" value="1"/>
</dbReference>
<dbReference type="InterPro" id="IPR011990">
    <property type="entry name" value="TPR-like_helical_dom_sf"/>
</dbReference>
<evidence type="ECO:0000259" key="3">
    <source>
        <dbReference type="PROSITE" id="PS50043"/>
    </source>
</evidence>
<dbReference type="InterPro" id="IPR036388">
    <property type="entry name" value="WH-like_DNA-bd_sf"/>
</dbReference>
<dbReference type="AlphaFoldDB" id="A0A1H5MKJ4"/>
<gene>
    <name evidence="4" type="ORF">SAMN04488554_3456</name>
</gene>
<accession>A0A1H5MKJ4</accession>
<dbReference type="PANTHER" id="PTHR16305:SF35">
    <property type="entry name" value="TRANSCRIPTIONAL ACTIVATOR DOMAIN"/>
    <property type="match status" value="1"/>
</dbReference>
<keyword evidence="1" id="KW-0547">Nucleotide-binding</keyword>
<dbReference type="SMART" id="SM00421">
    <property type="entry name" value="HTH_LUXR"/>
    <property type="match status" value="1"/>
</dbReference>
<sequence length="981" mass="105217">MTPVARVGSEIALVARTAELARLDAVWRQAVDGSAGAVLLPGEAGVGKSRLVAELADVAERAGGVVLVGHCVGLGDAAPPYLPVVEVLEHVRELEPTLVADAPALTTLVARGGTGRTADQLQVFDAFLNVLTALAQRAPVLLVVEDLHWADASTRDLLTFLLARMSHEALAVVLTYRSDELHRRHPLRPLVLELGRMRRVERVDLEPFGPEDARDFARALAALDGAERSPDEIERIAQRSEGNAFFTEELLAHAGEGTSGFASSPLADVLLGRIEQLGATAQHVVRTASVAGQSKLRQSTLLAVSGLDEDELERALRECVQRYVLVVGAEGALAFRHSLLREAVYADLLPGERVRTHAAFVRLLGEARYPGWLGAQAHHATQAGDLPTALVAHIGAAREAEDVAATADVLNHLEQALALWDAVPDAAAATGTDELTLMMRAADAAVAAGRTERAAAFLRSALRLAGAGTDTVVRAAVLRRLAKVHYAEDEWDAGKRAIAEAWELIRDQPPSRERAWVLSTLAMGVVPSPQHRAWAKEAVQDARLVGAGDAEADALISHSYQLLNENSDAEAMAVLDQARLRAAEVGAFEVELRAHFNLTVGEFERGHVALAAEHARRGLARAREEGLVWATYGRELVWLAIQVLYAAGAWDEVERLASPPGERAPDWLTRVIACQAALLAASRGRWEEADRHLEIADVHTAGTEDEQLKIAAYASAERGLWQQRAEDVVRTLRAIVNRVLAASGPPPLHLLRIGALGVTAAADLAAQARRRHAEDAVAEAVSSGEWFAEVVSRACAEGLPRGATIGPEGRGWVARAEAESARLHGADSREVWTAVVDAFGYGDRYQQAIAQWRLAEALLERAREDSSADDAARGATELGRAMETARELGAAPLIAALEALARRHRVQVSGVRLAATDLLTPRERSVLELVAQGLTNRVIGEQLYISEKTVSVHLTRVMAKLGAHSRTDAVARAMSDGLLGA</sequence>
<dbReference type="Proteomes" id="UP000199220">
    <property type="component" value="Unassembled WGS sequence"/>
</dbReference>
<dbReference type="InterPro" id="IPR000792">
    <property type="entry name" value="Tscrpt_reg_LuxR_C"/>
</dbReference>
<dbReference type="SUPFAM" id="SSF52540">
    <property type="entry name" value="P-loop containing nucleoside triphosphate hydrolases"/>
    <property type="match status" value="1"/>
</dbReference>
<dbReference type="SUPFAM" id="SSF48452">
    <property type="entry name" value="TPR-like"/>
    <property type="match status" value="1"/>
</dbReference>
<proteinExistence type="predicted"/>
<dbReference type="PRINTS" id="PR00038">
    <property type="entry name" value="HTHLUXR"/>
</dbReference>
<dbReference type="CDD" id="cd06170">
    <property type="entry name" value="LuxR_C_like"/>
    <property type="match status" value="1"/>
</dbReference>
<dbReference type="OrthoDB" id="5476461at2"/>